<organism evidence="2 3">
    <name type="scientific">Paenibacillus radicis</name>
    <name type="common">ex Gao et al. 2016</name>
    <dbReference type="NCBI Taxonomy" id="1737354"/>
    <lineage>
        <taxon>Bacteria</taxon>
        <taxon>Bacillati</taxon>
        <taxon>Bacillota</taxon>
        <taxon>Bacilli</taxon>
        <taxon>Bacillales</taxon>
        <taxon>Paenibacillaceae</taxon>
        <taxon>Paenibacillus</taxon>
    </lineage>
</organism>
<accession>A0A917GRT5</accession>
<reference evidence="2 3" key="1">
    <citation type="journal article" date="2014" name="Int. J. Syst. Evol. Microbiol.">
        <title>Complete genome sequence of Corynebacterium casei LMG S-19264T (=DSM 44701T), isolated from a smear-ripened cheese.</title>
        <authorList>
            <consortium name="US DOE Joint Genome Institute (JGI-PGF)"/>
            <person name="Walter F."/>
            <person name="Albersmeier A."/>
            <person name="Kalinowski J."/>
            <person name="Ruckert C."/>
        </authorList>
    </citation>
    <scope>NUCLEOTIDE SEQUENCE [LARGE SCALE GENOMIC DNA]</scope>
    <source>
        <strain evidence="2 3">CGMCC 1.15286</strain>
    </source>
</reference>
<name>A0A917GRT5_9BACL</name>
<dbReference type="Pfam" id="PF00293">
    <property type="entry name" value="NUDIX"/>
    <property type="match status" value="1"/>
</dbReference>
<evidence type="ECO:0000259" key="1">
    <source>
        <dbReference type="PROSITE" id="PS51462"/>
    </source>
</evidence>
<protein>
    <recommendedName>
        <fullName evidence="1">Nudix hydrolase domain-containing protein</fullName>
    </recommendedName>
</protein>
<evidence type="ECO:0000313" key="2">
    <source>
        <dbReference type="EMBL" id="GGG55313.1"/>
    </source>
</evidence>
<dbReference type="Proteomes" id="UP000600247">
    <property type="component" value="Unassembled WGS sequence"/>
</dbReference>
<dbReference type="InterPro" id="IPR000086">
    <property type="entry name" value="NUDIX_hydrolase_dom"/>
</dbReference>
<dbReference type="InterPro" id="IPR015797">
    <property type="entry name" value="NUDIX_hydrolase-like_dom_sf"/>
</dbReference>
<dbReference type="CDD" id="cd02883">
    <property type="entry name" value="NUDIX_Hydrolase"/>
    <property type="match status" value="1"/>
</dbReference>
<gene>
    <name evidence="2" type="ORF">GCM10010918_05240</name>
</gene>
<feature type="domain" description="Nudix hydrolase" evidence="1">
    <location>
        <begin position="27"/>
        <end position="157"/>
    </location>
</feature>
<dbReference type="RefSeq" id="WP_188887368.1">
    <property type="nucleotide sequence ID" value="NZ_BMHY01000001.1"/>
</dbReference>
<dbReference type="EMBL" id="BMHY01000001">
    <property type="protein sequence ID" value="GGG55313.1"/>
    <property type="molecule type" value="Genomic_DNA"/>
</dbReference>
<dbReference type="PROSITE" id="PS51462">
    <property type="entry name" value="NUDIX"/>
    <property type="match status" value="1"/>
</dbReference>
<dbReference type="AlphaFoldDB" id="A0A917GRT5"/>
<evidence type="ECO:0000313" key="3">
    <source>
        <dbReference type="Proteomes" id="UP000600247"/>
    </source>
</evidence>
<comment type="caution">
    <text evidence="2">The sequence shown here is derived from an EMBL/GenBank/DDBJ whole genome shotgun (WGS) entry which is preliminary data.</text>
</comment>
<proteinExistence type="predicted"/>
<sequence length="165" mass="18987">MIHYTVQWGESIVDLSWKEGETLPPQELVTSVHGFCFDEDRFMLVDLKHRGWDFPGGHLEHGETPEACFRREALEEGYVEGELQLLGAVTVDHSANPAWNEESPYPKVGYQVFYVMRITKVLPFGGEFESASRMFVEPKAVPHYYPNWHPVYEAIMDKALAKLQK</sequence>
<dbReference type="Gene3D" id="3.90.79.10">
    <property type="entry name" value="Nucleoside Triphosphate Pyrophosphohydrolase"/>
    <property type="match status" value="1"/>
</dbReference>
<keyword evidence="3" id="KW-1185">Reference proteome</keyword>
<dbReference type="SUPFAM" id="SSF55811">
    <property type="entry name" value="Nudix"/>
    <property type="match status" value="1"/>
</dbReference>